<evidence type="ECO:0000256" key="1">
    <source>
        <dbReference type="SAM" id="MobiDB-lite"/>
    </source>
</evidence>
<organism evidence="4 5">
    <name type="scientific">Asanoa ferruginea</name>
    <dbReference type="NCBI Taxonomy" id="53367"/>
    <lineage>
        <taxon>Bacteria</taxon>
        <taxon>Bacillati</taxon>
        <taxon>Actinomycetota</taxon>
        <taxon>Actinomycetes</taxon>
        <taxon>Micromonosporales</taxon>
        <taxon>Micromonosporaceae</taxon>
        <taxon>Asanoa</taxon>
    </lineage>
</organism>
<dbReference type="EMBL" id="QUMQ01000001">
    <property type="protein sequence ID" value="REF94150.1"/>
    <property type="molecule type" value="Genomic_DNA"/>
</dbReference>
<dbReference type="PANTHER" id="PTHR47691:SF3">
    <property type="entry name" value="HTH-TYPE TRANSCRIPTIONAL REGULATOR RV0890C-RELATED"/>
    <property type="match status" value="1"/>
</dbReference>
<dbReference type="Pfam" id="PF25872">
    <property type="entry name" value="HTH_77"/>
    <property type="match status" value="1"/>
</dbReference>
<protein>
    <submittedName>
        <fullName evidence="4">Putative ATPase</fullName>
    </submittedName>
</protein>
<dbReference type="Gene3D" id="1.25.40.10">
    <property type="entry name" value="Tetratricopeptide repeat domain"/>
    <property type="match status" value="1"/>
</dbReference>
<dbReference type="Gene3D" id="3.40.50.300">
    <property type="entry name" value="P-loop containing nucleotide triphosphate hydrolases"/>
    <property type="match status" value="1"/>
</dbReference>
<dbReference type="AlphaFoldDB" id="A0A3D9ZKD3"/>
<feature type="domain" description="DUF4062" evidence="2">
    <location>
        <begin position="16"/>
        <end position="97"/>
    </location>
</feature>
<dbReference type="PRINTS" id="PR00364">
    <property type="entry name" value="DISEASERSIST"/>
</dbReference>
<feature type="region of interest" description="Disordered" evidence="1">
    <location>
        <begin position="151"/>
        <end position="171"/>
    </location>
</feature>
<dbReference type="InterPro" id="IPR058852">
    <property type="entry name" value="HTH_77"/>
</dbReference>
<dbReference type="SUPFAM" id="SSF48452">
    <property type="entry name" value="TPR-like"/>
    <property type="match status" value="1"/>
</dbReference>
<keyword evidence="5" id="KW-1185">Reference proteome</keyword>
<dbReference type="InterPro" id="IPR011990">
    <property type="entry name" value="TPR-like_helical_dom_sf"/>
</dbReference>
<dbReference type="InterPro" id="IPR027417">
    <property type="entry name" value="P-loop_NTPase"/>
</dbReference>
<feature type="domain" description="Winged helix-turn-helix" evidence="3">
    <location>
        <begin position="426"/>
        <end position="499"/>
    </location>
</feature>
<dbReference type="InterPro" id="IPR025139">
    <property type="entry name" value="DUF4062"/>
</dbReference>
<accession>A0A3D9ZKD3</accession>
<evidence type="ECO:0000313" key="4">
    <source>
        <dbReference type="EMBL" id="REF94150.1"/>
    </source>
</evidence>
<gene>
    <name evidence="4" type="ORF">DFJ67_0063</name>
</gene>
<dbReference type="PANTHER" id="PTHR47691">
    <property type="entry name" value="REGULATOR-RELATED"/>
    <property type="match status" value="1"/>
</dbReference>
<sequence length="846" mass="91701">MIPVQPVILTPDQRIRVFVSSSMTELAAERQAVRDAVHRLRLVPVMFEQGARAHPPRDVYRAYLEQSQIFIGVYGESYGWVAPGERLSGLEDEFRLAGTLPRLIYVKDAEHRDPRLAAMLDGLSYRTFDRPAELRELVEDDVAVLLSERFESPTAGPPDPEPTAGRLPAAPTPLIGRDDDLVALATMVTDDAVPLVTLTGTGGIGKTRLAMAAAERVAPFFPDGLRFVDLSSVVSTELVGEALARGLGVRTSGAVPASTDVASWLRTKRLLLLVDNFEQVADAGPVIGEILRTAPGVTALVTSRAPVRLADERVYPVPPLGAPDSDDPAVVAASPAVRLFVDAARAAVPSFSLTPASTADVALIIRRLHGLPLAIILAAAKVRLLSPAEIVGHLDNQLGLLTGGARDLPDRQRTLRDTIAWSYDLLRAEERALFDRLGVFAGGWDLGAAEAVADPNSDVLTLLEGLVESTLVRQDAAPDGHERFTMLDTIRDYALERLRDGGQAEPARRAHAAHCLRLAEAAEPHLNGADGPLWLRRLELERENVNTALGWFLEQDDPARALRLVWATWAFWWRRGHIDEANRHVARILDRGDLLDEPDTGRALLAAGVLAFVSGQNERAEDLFGRAVPLLRAAGDDQGVSLALGPLGQFAALRGDRPLAIRLLDEAKAKGEQWQVGLYHSRVARLKIEEGAYDEALRQLRLAVEVSRQVQDQFVALLAQYTWAVWSVTRGDRDEAREHLVKGLSLAAATGDEPAVAQFLGAVADLDSRPEDDLARAVRLDAAAQALRTPSNEMWMRAFVAPWPRVGLDPDATRARLGGAAYADAWQAGEALGVPRAVALATTGET</sequence>
<dbReference type="Proteomes" id="UP000256913">
    <property type="component" value="Unassembled WGS sequence"/>
</dbReference>
<evidence type="ECO:0000313" key="5">
    <source>
        <dbReference type="Proteomes" id="UP000256913"/>
    </source>
</evidence>
<name>A0A3D9ZKD3_9ACTN</name>
<evidence type="ECO:0000259" key="3">
    <source>
        <dbReference type="Pfam" id="PF25872"/>
    </source>
</evidence>
<comment type="caution">
    <text evidence="4">The sequence shown here is derived from an EMBL/GenBank/DDBJ whole genome shotgun (WGS) entry which is preliminary data.</text>
</comment>
<dbReference type="Pfam" id="PF13271">
    <property type="entry name" value="DUF4062"/>
    <property type="match status" value="1"/>
</dbReference>
<proteinExistence type="predicted"/>
<reference evidence="4 5" key="1">
    <citation type="submission" date="2018-08" db="EMBL/GenBank/DDBJ databases">
        <title>Sequencing the genomes of 1000 actinobacteria strains.</title>
        <authorList>
            <person name="Klenk H.-P."/>
        </authorList>
    </citation>
    <scope>NUCLEOTIDE SEQUENCE [LARGE SCALE GENOMIC DNA]</scope>
    <source>
        <strain evidence="4 5">DSM 44099</strain>
    </source>
</reference>
<dbReference type="SUPFAM" id="SSF52540">
    <property type="entry name" value="P-loop containing nucleoside triphosphate hydrolases"/>
    <property type="match status" value="1"/>
</dbReference>
<evidence type="ECO:0000259" key="2">
    <source>
        <dbReference type="Pfam" id="PF13271"/>
    </source>
</evidence>